<proteinExistence type="inferred from homology"/>
<protein>
    <recommendedName>
        <fullName evidence="9">Riboflavin transporter</fullName>
    </recommendedName>
</protein>
<keyword evidence="8 9" id="KW-0472">Membrane</keyword>
<keyword evidence="7 9" id="KW-1133">Transmembrane helix</keyword>
<evidence type="ECO:0000256" key="3">
    <source>
        <dbReference type="ARBA" id="ARBA00006366"/>
    </source>
</evidence>
<feature type="transmembrane region" description="Helical" evidence="9">
    <location>
        <begin position="141"/>
        <end position="159"/>
    </location>
</feature>
<feature type="transmembrane region" description="Helical" evidence="9">
    <location>
        <begin position="277"/>
        <end position="297"/>
    </location>
</feature>
<feature type="transmembrane region" description="Helical" evidence="9">
    <location>
        <begin position="245"/>
        <end position="265"/>
    </location>
</feature>
<comment type="catalytic activity">
    <reaction evidence="1 9">
        <text>riboflavin(in) = riboflavin(out)</text>
        <dbReference type="Rhea" id="RHEA:35015"/>
        <dbReference type="ChEBI" id="CHEBI:57986"/>
    </reaction>
</comment>
<feature type="transmembrane region" description="Helical" evidence="9">
    <location>
        <begin position="527"/>
        <end position="547"/>
    </location>
</feature>
<evidence type="ECO:0000256" key="1">
    <source>
        <dbReference type="ARBA" id="ARBA00000215"/>
    </source>
</evidence>
<dbReference type="GO" id="GO:0005886">
    <property type="term" value="C:plasma membrane"/>
    <property type="evidence" value="ECO:0007669"/>
    <property type="project" value="UniProtKB-SubCell"/>
</dbReference>
<evidence type="ECO:0000256" key="8">
    <source>
        <dbReference type="ARBA" id="ARBA00023136"/>
    </source>
</evidence>
<evidence type="ECO:0000256" key="7">
    <source>
        <dbReference type="ARBA" id="ARBA00022989"/>
    </source>
</evidence>
<keyword evidence="4 9" id="KW-0813">Transport</keyword>
<dbReference type="Pfam" id="PF06237">
    <property type="entry name" value="SLC52_ribofla_tr"/>
    <property type="match status" value="1"/>
</dbReference>
<accession>A0A9C6TTS9</accession>
<comment type="subcellular location">
    <subcellularLocation>
        <location evidence="2 9">Cell membrane</location>
        <topology evidence="2 9">Multi-pass membrane protein</topology>
    </subcellularLocation>
</comment>
<comment type="function">
    <text evidence="9">Plasma membrane transporter mediating the uptake by cells of the water soluble vitamin B2/riboflavin that plays a key role in biochemical oxidation-reduction reactions of the carbohydrate, lipid, and amino acid metabolism.</text>
</comment>
<gene>
    <name evidence="12" type="primary">LOC113205700</name>
</gene>
<dbReference type="Proteomes" id="UP000504606">
    <property type="component" value="Unplaced"/>
</dbReference>
<reference evidence="12" key="1">
    <citation type="submission" date="2025-08" db="UniProtKB">
        <authorList>
            <consortium name="RefSeq"/>
        </authorList>
    </citation>
    <scope>IDENTIFICATION</scope>
    <source>
        <tissue evidence="12">Whole organism</tissue>
    </source>
</reference>
<evidence type="ECO:0000313" key="11">
    <source>
        <dbReference type="Proteomes" id="UP000504606"/>
    </source>
</evidence>
<organism evidence="11 12">
    <name type="scientific">Frankliniella occidentalis</name>
    <name type="common">Western flower thrips</name>
    <name type="synonym">Euthrips occidentalis</name>
    <dbReference type="NCBI Taxonomy" id="133901"/>
    <lineage>
        <taxon>Eukaryota</taxon>
        <taxon>Metazoa</taxon>
        <taxon>Ecdysozoa</taxon>
        <taxon>Arthropoda</taxon>
        <taxon>Hexapoda</taxon>
        <taxon>Insecta</taxon>
        <taxon>Pterygota</taxon>
        <taxon>Neoptera</taxon>
        <taxon>Paraneoptera</taxon>
        <taxon>Thysanoptera</taxon>
        <taxon>Terebrantia</taxon>
        <taxon>Thripoidea</taxon>
        <taxon>Thripidae</taxon>
        <taxon>Frankliniella</taxon>
    </lineage>
</organism>
<dbReference type="InterPro" id="IPR009357">
    <property type="entry name" value="Riboflavin_transptr"/>
</dbReference>
<feature type="transmembrane region" description="Helical" evidence="9">
    <location>
        <begin position="463"/>
        <end position="485"/>
    </location>
</feature>
<evidence type="ECO:0000256" key="6">
    <source>
        <dbReference type="ARBA" id="ARBA00022692"/>
    </source>
</evidence>
<name>A0A9C6TTS9_FRAOC</name>
<dbReference type="PANTHER" id="PTHR12929:SF10">
    <property type="entry name" value="RIBOFLAVIN TRANSPORTER"/>
    <property type="match status" value="1"/>
</dbReference>
<feature type="region of interest" description="Disordered" evidence="10">
    <location>
        <begin position="362"/>
        <end position="399"/>
    </location>
</feature>
<keyword evidence="5 9" id="KW-1003">Cell membrane</keyword>
<feature type="transmembrane region" description="Helical" evidence="9">
    <location>
        <begin position="179"/>
        <end position="200"/>
    </location>
</feature>
<keyword evidence="6 9" id="KW-0812">Transmembrane</keyword>
<comment type="similarity">
    <text evidence="3 9">Belongs to the riboflavin transporter family.</text>
</comment>
<dbReference type="InterPro" id="IPR036259">
    <property type="entry name" value="MFS_trans_sf"/>
</dbReference>
<dbReference type="GeneID" id="113205700"/>
<feature type="transmembrane region" description="Helical" evidence="9">
    <location>
        <begin position="430"/>
        <end position="451"/>
    </location>
</feature>
<feature type="transmembrane region" description="Helical" evidence="9">
    <location>
        <begin position="326"/>
        <end position="350"/>
    </location>
</feature>
<feature type="transmembrane region" description="Helical" evidence="9">
    <location>
        <begin position="492"/>
        <end position="515"/>
    </location>
</feature>
<feature type="transmembrane region" description="Helical" evidence="9">
    <location>
        <begin position="559"/>
        <end position="581"/>
    </location>
</feature>
<dbReference type="GO" id="GO:0032217">
    <property type="term" value="F:riboflavin transmembrane transporter activity"/>
    <property type="evidence" value="ECO:0007669"/>
    <property type="project" value="UniProtKB-UniRule"/>
</dbReference>
<feature type="compositionally biased region" description="Low complexity" evidence="10">
    <location>
        <begin position="362"/>
        <end position="374"/>
    </location>
</feature>
<keyword evidence="11" id="KW-1185">Reference proteome</keyword>
<dbReference type="RefSeq" id="XP_052120040.1">
    <property type="nucleotide sequence ID" value="XM_052264080.1"/>
</dbReference>
<evidence type="ECO:0000256" key="9">
    <source>
        <dbReference type="RuleBase" id="RU368035"/>
    </source>
</evidence>
<evidence type="ECO:0000256" key="4">
    <source>
        <dbReference type="ARBA" id="ARBA00022448"/>
    </source>
</evidence>
<dbReference type="PANTHER" id="PTHR12929">
    <property type="entry name" value="SOLUTE CARRIER FAMILY 52"/>
    <property type="match status" value="1"/>
</dbReference>
<sequence length="593" mass="64381">MIQRGFDGCFGPHSCRTSNKSREVPASAAPRALRPVVCLRWGPRAALEECSADQHFHPFASRVQQCGGSWVKVLRSESSRIFPSPLPRHDFGKEATEKTPLLSKGSSPFGVIDCDKSSSNKPSSANMGIFYSLRERLKNRVLLVDVLAALFGMGAWLSINGMYTQLPLLVFNAPEGWGLPSYIVVLIQAANIGGVIYGVMQQFCKGKVSDSLFISILMFIGCLSLLLMSFFYGQTVEIGGNLHSVPLLALVFTCALVACTSSVLFIPYMSRFRETYLVSYMIGEGLSAFVPSITSLLQGVGGNPVCREVNSTDSIKKYEQYVPPPLFSVSTFLVLIFCLQLLSFISFILLKTLPICKKQRNSQSSSSYKNNNENEGVRSSMMPSSPEKGRSLTSDGDNGRGSAFMTESHDFESSPSPVTAQTKKMNNMTYTVFLIMQACASALANGLFPAIQSYSCLPYGNVAYHLAINLGSMANPVACYILFFVTFTSLSAISLIAFPTLVVAVFIFVTATMSPEPPLVNTSSGEALVVISWVLFTGLVSYIKLAIATRFRKNGGKGLFWYGAMTQVGSAIGAVTGFALLNYTGVFKSYSPC</sequence>
<evidence type="ECO:0000256" key="2">
    <source>
        <dbReference type="ARBA" id="ARBA00004651"/>
    </source>
</evidence>
<dbReference type="SUPFAM" id="SSF103473">
    <property type="entry name" value="MFS general substrate transporter"/>
    <property type="match status" value="1"/>
</dbReference>
<evidence type="ECO:0000256" key="10">
    <source>
        <dbReference type="SAM" id="MobiDB-lite"/>
    </source>
</evidence>
<dbReference type="OrthoDB" id="9995836at2759"/>
<dbReference type="AlphaFoldDB" id="A0A9C6TTS9"/>
<evidence type="ECO:0000256" key="5">
    <source>
        <dbReference type="ARBA" id="ARBA00022475"/>
    </source>
</evidence>
<evidence type="ECO:0000313" key="12">
    <source>
        <dbReference type="RefSeq" id="XP_052120040.1"/>
    </source>
</evidence>
<feature type="transmembrane region" description="Helical" evidence="9">
    <location>
        <begin position="212"/>
        <end position="233"/>
    </location>
</feature>